<dbReference type="InterPro" id="IPR030802">
    <property type="entry name" value="Permease_MalE"/>
</dbReference>
<dbReference type="GO" id="GO:0043190">
    <property type="term" value="C:ATP-binding cassette (ABC) transporter complex"/>
    <property type="evidence" value="ECO:0007669"/>
    <property type="project" value="InterPro"/>
</dbReference>
<reference evidence="1" key="1">
    <citation type="journal article" date="2021" name="Nat. Microbiol.">
        <title>Cocultivation of an ultrasmall environmental parasitic bacterium with lytic ability against bacteria associated with wastewater foams.</title>
        <authorList>
            <person name="Batinovic S."/>
            <person name="Rose J.J.A."/>
            <person name="Ratcliffe J."/>
            <person name="Seviour R.J."/>
            <person name="Petrovski S."/>
        </authorList>
    </citation>
    <scope>NUCLEOTIDE SEQUENCE</scope>
    <source>
        <strain evidence="1">CON44</strain>
    </source>
</reference>
<evidence type="ECO:0000313" key="1">
    <source>
        <dbReference type="EMBL" id="QHN38660.1"/>
    </source>
</evidence>
<name>A0A857MCW3_9ACTN</name>
<dbReference type="EMBL" id="CP045810">
    <property type="protein sequence ID" value="QHN38660.1"/>
    <property type="molecule type" value="Genomic_DNA"/>
</dbReference>
<accession>A0A857MCW3</accession>
<dbReference type="AlphaFoldDB" id="A0A857MCW3"/>
<dbReference type="RefSeq" id="WP_005191069.1">
    <property type="nucleotide sequence ID" value="NZ_CP045804.1"/>
</dbReference>
<dbReference type="GO" id="GO:0005548">
    <property type="term" value="F:phospholipid transporter activity"/>
    <property type="evidence" value="ECO:0007669"/>
    <property type="project" value="TreeGrafter"/>
</dbReference>
<gene>
    <name evidence="1" type="ORF">GII30_05220</name>
</gene>
<proteinExistence type="predicted"/>
<dbReference type="PANTHER" id="PTHR30188:SF13">
    <property type="entry name" value="CONSERVED HYPOTHETICAL INTEGRAL MEMBRANE PROTEIN YRBE3B"/>
    <property type="match status" value="1"/>
</dbReference>
<dbReference type="PANTHER" id="PTHR30188">
    <property type="entry name" value="ABC TRANSPORTER PERMEASE PROTEIN-RELATED"/>
    <property type="match status" value="1"/>
</dbReference>
<dbReference type="Pfam" id="PF02405">
    <property type="entry name" value="MlaE"/>
    <property type="match status" value="1"/>
</dbReference>
<organism evidence="1">
    <name type="scientific">Gordonia amarae</name>
    <dbReference type="NCBI Taxonomy" id="36821"/>
    <lineage>
        <taxon>Bacteria</taxon>
        <taxon>Bacillati</taxon>
        <taxon>Actinomycetota</taxon>
        <taxon>Actinomycetes</taxon>
        <taxon>Mycobacteriales</taxon>
        <taxon>Gordoniaceae</taxon>
        <taxon>Gordonia</taxon>
    </lineage>
</organism>
<sequence>MAAPAPYYPPGTRPLVVATKAVTAWWLRLGHLAWFCVRAIGAIPLAVKHYAKETQRVLSDVTWGNGSIVVGGGTAGVILVLGAAGGAIVGIEGYNALQMLGMEPATGMVASTAATRELAPLMASLAFASQAGCRFTAQLGAMRISEEIDALESIAIRPIPYLVSTRLFAAVIAVVPLYLLCLALNYLAVQAVVFLSGGLSNGTYQHYFQLVLSPVDVLYSLAKAIIFVIITSIIQCYYGFYASGGPQGVGTAAGRAMRAAISAMIVANLIATILFWGIDSAARLSG</sequence>
<protein>
    <submittedName>
        <fullName evidence="1">ABC transporter permease</fullName>
    </submittedName>
</protein>